<dbReference type="Pfam" id="PF01582">
    <property type="entry name" value="TIR"/>
    <property type="match status" value="1"/>
</dbReference>
<dbReference type="GO" id="GO:0006952">
    <property type="term" value="P:defense response"/>
    <property type="evidence" value="ECO:0007669"/>
    <property type="project" value="UniProtKB-KW"/>
</dbReference>
<dbReference type="GO" id="GO:0051707">
    <property type="term" value="P:response to other organism"/>
    <property type="evidence" value="ECO:0007669"/>
    <property type="project" value="UniProtKB-ARBA"/>
</dbReference>
<dbReference type="FunFam" id="3.40.50.10140:FF:000007">
    <property type="entry name" value="Disease resistance protein (TIR-NBS-LRR class)"/>
    <property type="match status" value="1"/>
</dbReference>
<keyword evidence="5" id="KW-0611">Plant defense</keyword>
<dbReference type="EC" id="3.2.2.6" evidence="1"/>
<dbReference type="Pfam" id="PF00931">
    <property type="entry name" value="NB-ARC"/>
    <property type="match status" value="1"/>
</dbReference>
<keyword evidence="4" id="KW-0378">Hydrolase</keyword>
<gene>
    <name evidence="10" type="ORF">VNO80_00745</name>
</gene>
<evidence type="ECO:0000313" key="10">
    <source>
        <dbReference type="EMBL" id="KAK7382066.1"/>
    </source>
</evidence>
<dbReference type="Pfam" id="PF07725">
    <property type="entry name" value="LRR_3"/>
    <property type="match status" value="1"/>
</dbReference>
<dbReference type="PANTHER" id="PTHR11017">
    <property type="entry name" value="LEUCINE-RICH REPEAT-CONTAINING PROTEIN"/>
    <property type="match status" value="1"/>
</dbReference>
<evidence type="ECO:0000256" key="5">
    <source>
        <dbReference type="ARBA" id="ARBA00022821"/>
    </source>
</evidence>
<dbReference type="Gene3D" id="1.10.8.430">
    <property type="entry name" value="Helical domain of apoptotic protease-activating factors"/>
    <property type="match status" value="1"/>
</dbReference>
<evidence type="ECO:0000256" key="8">
    <source>
        <dbReference type="SAM" id="MobiDB-lite"/>
    </source>
</evidence>
<feature type="domain" description="TIR" evidence="9">
    <location>
        <begin position="194"/>
        <end position="356"/>
    </location>
</feature>
<dbReference type="SUPFAM" id="SSF52200">
    <property type="entry name" value="Toll/Interleukin receptor TIR domain"/>
    <property type="match status" value="1"/>
</dbReference>
<evidence type="ECO:0000256" key="7">
    <source>
        <dbReference type="ARBA" id="ARBA00047304"/>
    </source>
</evidence>
<dbReference type="Gene3D" id="3.40.50.10140">
    <property type="entry name" value="Toll/interleukin-1 receptor homology (TIR) domain"/>
    <property type="match status" value="1"/>
</dbReference>
<evidence type="ECO:0000256" key="2">
    <source>
        <dbReference type="ARBA" id="ARBA00022614"/>
    </source>
</evidence>
<dbReference type="Proteomes" id="UP001374584">
    <property type="component" value="Unassembled WGS sequence"/>
</dbReference>
<dbReference type="InterPro" id="IPR044974">
    <property type="entry name" value="Disease_R_plants"/>
</dbReference>
<dbReference type="InterPro" id="IPR035897">
    <property type="entry name" value="Toll_tir_struct_dom_sf"/>
</dbReference>
<dbReference type="InterPro" id="IPR027417">
    <property type="entry name" value="P-loop_NTPase"/>
</dbReference>
<proteinExistence type="predicted"/>
<evidence type="ECO:0000313" key="11">
    <source>
        <dbReference type="Proteomes" id="UP001374584"/>
    </source>
</evidence>
<name>A0AAN9NZR7_PHACN</name>
<accession>A0AAN9NZR7</accession>
<evidence type="ECO:0000256" key="6">
    <source>
        <dbReference type="ARBA" id="ARBA00023027"/>
    </source>
</evidence>
<comment type="catalytic activity">
    <reaction evidence="7">
        <text>NAD(+) + H2O = ADP-D-ribose + nicotinamide + H(+)</text>
        <dbReference type="Rhea" id="RHEA:16301"/>
        <dbReference type="ChEBI" id="CHEBI:15377"/>
        <dbReference type="ChEBI" id="CHEBI:15378"/>
        <dbReference type="ChEBI" id="CHEBI:17154"/>
        <dbReference type="ChEBI" id="CHEBI:57540"/>
        <dbReference type="ChEBI" id="CHEBI:57967"/>
        <dbReference type="EC" id="3.2.2.6"/>
    </reaction>
    <physiologicalReaction direction="left-to-right" evidence="7">
        <dbReference type="Rhea" id="RHEA:16302"/>
    </physiologicalReaction>
</comment>
<dbReference type="GO" id="GO:0007165">
    <property type="term" value="P:signal transduction"/>
    <property type="evidence" value="ECO:0007669"/>
    <property type="project" value="InterPro"/>
</dbReference>
<evidence type="ECO:0000256" key="4">
    <source>
        <dbReference type="ARBA" id="ARBA00022801"/>
    </source>
</evidence>
<keyword evidence="11" id="KW-1185">Reference proteome</keyword>
<protein>
    <recommendedName>
        <fullName evidence="1">ADP-ribosyl cyclase/cyclic ADP-ribose hydrolase</fullName>
        <ecNumber evidence="1">3.2.2.6</ecNumber>
    </recommendedName>
</protein>
<evidence type="ECO:0000256" key="3">
    <source>
        <dbReference type="ARBA" id="ARBA00022737"/>
    </source>
</evidence>
<feature type="region of interest" description="Disordered" evidence="8">
    <location>
        <begin position="39"/>
        <end position="58"/>
    </location>
</feature>
<sequence>MENWPIQKGTKHCGECEKKDGDKSGTNILMEGWARSSGKSMTRMVEGKRNEKGNGGGGGPLSAIQWMNMFPPTEYSIAAVVLSASAVPEIMAATIFTGSAAFYKVEHLRCGRYAIAKLGNFASQNMQHVKDQERTEEQKTKKDATGNRLNFDTLLLPRSGVILKANELRRDSDNLMESTNKASSSSTRTPGWLWSNHVFLSFRGEDNRRGFADHLFASLERKGIKTFKDDHDLERGKVISVELMKAIEDSMFALILLSPNYASSTWCLDELQKIVECEKEAFPIFHGIDPSDVRHQRGSFAEAFQEHEEKFRDDKEKVERWRDALRKVASYSGWDSKDQHEATLIETIVGHIQKILIPRLPCFTDNLVGVDSRMKEVNSLMDIWLNDIRFIGIWGMGGIGKTTIARLVYEAIKEKFKVSCFLENIRELSKTNGLVHIQKEILSHLNVRSNDFYNLYDGKKIIANSLSNKKVLLVLDDVSDISQLENLGGKREWFGPGSRLIITTRDKHLLKTYGVDITCKARGLSQNEALQLFCLKAFKQDQPKKGYLNLCKGVVEYARGLPLALEVLGSHLCGRSIEVWHSALEQIRSFPHSKIQDTLKISYDSLEPTEKKLFLDIACFFVGMDIDEVVNILENCGDHPIIGIEILIERSLVTLDRMNDKLGMHDLLQEMGRNIVYQESPNDPGKRSRLWSQKDIDYVLTKNKGTDEIRGIVLNLVQPYDCEARWNTESFSKISQLRLLKLCDMQLPRGLNCLPSALKVVHWRGCPLKTLPLSNQLDEVVDLKLPYSKIEQLWHGTKLLEKLKFINLSFSKNLKQSPDFVGVPNLESLVLKGCTSLTEVHPSLVRHKKLVRLNFEDCKKLKTLPSKMEMSSLNDLNLCGCSEFKCLPEFAESMEHLSVLSLEGTAITKLPTSLGCLIGLSHLDMKNCKNLVCLPDTIHKLRSLIVLNVSGCSKLSSLPEGLKEIKCLEELDASETAIQELPSFVFYLENLKDISVAGCKGPVSKSVNSFFLPFKRLFGNQQTSIGFRLPPSALNLPSLKRINLSYCNLSEESFPDDFCRLSSLLILDLTGNNFVNLPSCISKLARLEHLILNSCKKLQRLPKLPSNMRGLDASNCTSFEISKFNPSNPCSLFASPAKWHFPKELKGVLEKLRLPKERFDMLITGSEIPPWFSPSKTVSFAKISVPDDCPINEWVGFALCFLLVSYVVPPEVCRHEVDCYLFGPNGKLFISSRCLPPMEPCDPHLYITYLSFDELREIICMGGDCMEIEFVLKTYCCHSLQIVRCGSRLVCKQDVEDIYGNS</sequence>
<dbReference type="Gene3D" id="3.80.10.10">
    <property type="entry name" value="Ribonuclease Inhibitor"/>
    <property type="match status" value="2"/>
</dbReference>
<dbReference type="GO" id="GO:0061809">
    <property type="term" value="F:NAD+ nucleosidase activity, cyclic ADP-ribose generating"/>
    <property type="evidence" value="ECO:0007669"/>
    <property type="project" value="UniProtKB-EC"/>
</dbReference>
<dbReference type="GO" id="GO:0043531">
    <property type="term" value="F:ADP binding"/>
    <property type="evidence" value="ECO:0007669"/>
    <property type="project" value="InterPro"/>
</dbReference>
<dbReference type="Pfam" id="PF23282">
    <property type="entry name" value="WHD_ROQ1"/>
    <property type="match status" value="1"/>
</dbReference>
<dbReference type="FunFam" id="1.10.8.430:FF:000002">
    <property type="entry name" value="Disease resistance protein (TIR-NBS-LRR class)"/>
    <property type="match status" value="1"/>
</dbReference>
<comment type="caution">
    <text evidence="10">The sequence shown here is derived from an EMBL/GenBank/DDBJ whole genome shotgun (WGS) entry which is preliminary data.</text>
</comment>
<keyword evidence="2" id="KW-0433">Leucine-rich repeat</keyword>
<dbReference type="Gene3D" id="3.40.50.300">
    <property type="entry name" value="P-loop containing nucleotide triphosphate hydrolases"/>
    <property type="match status" value="1"/>
</dbReference>
<dbReference type="InterPro" id="IPR002182">
    <property type="entry name" value="NB-ARC"/>
</dbReference>
<dbReference type="InterPro" id="IPR000157">
    <property type="entry name" value="TIR_dom"/>
</dbReference>
<dbReference type="InterPro" id="IPR058192">
    <property type="entry name" value="WHD_ROQ1-like"/>
</dbReference>
<reference evidence="10 11" key="1">
    <citation type="submission" date="2024-01" db="EMBL/GenBank/DDBJ databases">
        <title>The genomes of 5 underutilized Papilionoideae crops provide insights into root nodulation and disease resistanc.</title>
        <authorList>
            <person name="Jiang F."/>
        </authorList>
    </citation>
    <scope>NUCLEOTIDE SEQUENCE [LARGE SCALE GENOMIC DNA]</scope>
    <source>
        <strain evidence="10">JINMINGXINNONG_FW02</strain>
        <tissue evidence="10">Leaves</tissue>
    </source>
</reference>
<dbReference type="InterPro" id="IPR011713">
    <property type="entry name" value="Leu-rich_rpt_3"/>
</dbReference>
<dbReference type="SMART" id="SM00255">
    <property type="entry name" value="TIR"/>
    <property type="match status" value="1"/>
</dbReference>
<dbReference type="InterPro" id="IPR003591">
    <property type="entry name" value="Leu-rich_rpt_typical-subtyp"/>
</dbReference>
<dbReference type="InterPro" id="IPR032675">
    <property type="entry name" value="LRR_dom_sf"/>
</dbReference>
<dbReference type="EMBL" id="JAYMYR010000001">
    <property type="protein sequence ID" value="KAK7382066.1"/>
    <property type="molecule type" value="Genomic_DNA"/>
</dbReference>
<dbReference type="SMART" id="SM00369">
    <property type="entry name" value="LRR_TYP"/>
    <property type="match status" value="4"/>
</dbReference>
<dbReference type="InterPro" id="IPR055414">
    <property type="entry name" value="LRR_R13L4/SHOC2-like"/>
</dbReference>
<dbReference type="PRINTS" id="PR00364">
    <property type="entry name" value="DISEASERSIST"/>
</dbReference>
<evidence type="ECO:0000256" key="1">
    <source>
        <dbReference type="ARBA" id="ARBA00011982"/>
    </source>
</evidence>
<dbReference type="PROSITE" id="PS50104">
    <property type="entry name" value="TIR"/>
    <property type="match status" value="1"/>
</dbReference>
<dbReference type="SUPFAM" id="SSF52058">
    <property type="entry name" value="L domain-like"/>
    <property type="match status" value="2"/>
</dbReference>
<dbReference type="Pfam" id="PF23598">
    <property type="entry name" value="LRR_14"/>
    <property type="match status" value="1"/>
</dbReference>
<dbReference type="SUPFAM" id="SSF52540">
    <property type="entry name" value="P-loop containing nucleoside triphosphate hydrolases"/>
    <property type="match status" value="1"/>
</dbReference>
<dbReference type="PANTHER" id="PTHR11017:SF559">
    <property type="entry name" value="DISEASE RESISTANCE PROTEIN CHL1"/>
    <property type="match status" value="1"/>
</dbReference>
<evidence type="ECO:0000259" key="9">
    <source>
        <dbReference type="PROSITE" id="PS50104"/>
    </source>
</evidence>
<keyword evidence="3" id="KW-0677">Repeat</keyword>
<organism evidence="10 11">
    <name type="scientific">Phaseolus coccineus</name>
    <name type="common">Scarlet runner bean</name>
    <name type="synonym">Phaseolus multiflorus</name>
    <dbReference type="NCBI Taxonomy" id="3886"/>
    <lineage>
        <taxon>Eukaryota</taxon>
        <taxon>Viridiplantae</taxon>
        <taxon>Streptophyta</taxon>
        <taxon>Embryophyta</taxon>
        <taxon>Tracheophyta</taxon>
        <taxon>Spermatophyta</taxon>
        <taxon>Magnoliopsida</taxon>
        <taxon>eudicotyledons</taxon>
        <taxon>Gunneridae</taxon>
        <taxon>Pentapetalae</taxon>
        <taxon>rosids</taxon>
        <taxon>fabids</taxon>
        <taxon>Fabales</taxon>
        <taxon>Fabaceae</taxon>
        <taxon>Papilionoideae</taxon>
        <taxon>50 kb inversion clade</taxon>
        <taxon>NPAAA clade</taxon>
        <taxon>indigoferoid/millettioid clade</taxon>
        <taxon>Phaseoleae</taxon>
        <taxon>Phaseolus</taxon>
    </lineage>
</organism>
<keyword evidence="6" id="KW-0520">NAD</keyword>
<dbReference type="InterPro" id="IPR042197">
    <property type="entry name" value="Apaf_helical"/>
</dbReference>